<dbReference type="InterPro" id="IPR036492">
    <property type="entry name" value="YojF_sf"/>
</dbReference>
<reference evidence="1 2" key="1">
    <citation type="submission" date="2023-07" db="EMBL/GenBank/DDBJ databases">
        <title>Genomic Encyclopedia of Type Strains, Phase IV (KMG-IV): sequencing the most valuable type-strain genomes for metagenomic binning, comparative biology and taxonomic classification.</title>
        <authorList>
            <person name="Goeker M."/>
        </authorList>
    </citation>
    <scope>NUCLEOTIDE SEQUENCE [LARGE SCALE GENOMIC DNA]</scope>
    <source>
        <strain evidence="1 2">DSM 17740</strain>
    </source>
</reference>
<name>A0ABU0CQ35_9BACI</name>
<proteinExistence type="predicted"/>
<dbReference type="Pfam" id="PF08830">
    <property type="entry name" value="DUF1806"/>
    <property type="match status" value="1"/>
</dbReference>
<dbReference type="InterPro" id="IPR014934">
    <property type="entry name" value="DUF1806"/>
</dbReference>
<protein>
    <recommendedName>
        <fullName evidence="3">DUF1806 family protein</fullName>
    </recommendedName>
</protein>
<dbReference type="SUPFAM" id="SSF89442">
    <property type="entry name" value="Hypothetical protein YojF"/>
    <property type="match status" value="1"/>
</dbReference>
<gene>
    <name evidence="1" type="ORF">J2S00_000797</name>
</gene>
<keyword evidence="2" id="KW-1185">Reference proteome</keyword>
<dbReference type="RefSeq" id="WP_307335693.1">
    <property type="nucleotide sequence ID" value="NZ_JAUSUQ010000002.1"/>
</dbReference>
<comment type="caution">
    <text evidence="1">The sequence shown here is derived from an EMBL/GenBank/DDBJ whole genome shotgun (WGS) entry which is preliminary data.</text>
</comment>
<sequence length="116" mass="13172">MKPIITVQVQAFLNQYKNKDLFLHLETTSGTYAAQQYEKRVVPGAYIRNGLIRYQQGKIKGNGPYRVGLKMKLGWIYAEGLTHFEINHQGRLLLAGYDSVGNLTVALQLSEEPFEL</sequence>
<evidence type="ECO:0008006" key="3">
    <source>
        <dbReference type="Google" id="ProtNLM"/>
    </source>
</evidence>
<organism evidence="1 2">
    <name type="scientific">Caldalkalibacillus uzonensis</name>
    <dbReference type="NCBI Taxonomy" id="353224"/>
    <lineage>
        <taxon>Bacteria</taxon>
        <taxon>Bacillati</taxon>
        <taxon>Bacillota</taxon>
        <taxon>Bacilli</taxon>
        <taxon>Bacillales</taxon>
        <taxon>Bacillaceae</taxon>
        <taxon>Caldalkalibacillus</taxon>
    </lineage>
</organism>
<dbReference type="EMBL" id="JAUSUQ010000002">
    <property type="protein sequence ID" value="MDQ0338014.1"/>
    <property type="molecule type" value="Genomic_DNA"/>
</dbReference>
<dbReference type="Proteomes" id="UP001232445">
    <property type="component" value="Unassembled WGS sequence"/>
</dbReference>
<evidence type="ECO:0000313" key="2">
    <source>
        <dbReference type="Proteomes" id="UP001232445"/>
    </source>
</evidence>
<evidence type="ECO:0000313" key="1">
    <source>
        <dbReference type="EMBL" id="MDQ0338014.1"/>
    </source>
</evidence>
<dbReference type="Gene3D" id="2.70.180.10">
    <property type="entry name" value="Hypothetical protein YojF"/>
    <property type="match status" value="1"/>
</dbReference>
<accession>A0ABU0CQ35</accession>